<dbReference type="RefSeq" id="WP_156521882.1">
    <property type="nucleotide sequence ID" value="NZ_BMIP01000011.1"/>
</dbReference>
<protein>
    <submittedName>
        <fullName evidence="1">Uncharacterized protein</fullName>
    </submittedName>
</protein>
<evidence type="ECO:0000313" key="2">
    <source>
        <dbReference type="Proteomes" id="UP000612349"/>
    </source>
</evidence>
<name>A0A917DYX8_9SPHN</name>
<reference evidence="1" key="2">
    <citation type="submission" date="2020-09" db="EMBL/GenBank/DDBJ databases">
        <authorList>
            <person name="Sun Q."/>
            <person name="Zhou Y."/>
        </authorList>
    </citation>
    <scope>NUCLEOTIDE SEQUENCE</scope>
    <source>
        <strain evidence="1">CGMCC 1.15360</strain>
    </source>
</reference>
<dbReference type="AlphaFoldDB" id="A0A917DYX8"/>
<gene>
    <name evidence="1" type="ORF">GCM10010990_34780</name>
</gene>
<dbReference type="EMBL" id="BMIP01000011">
    <property type="protein sequence ID" value="GGD81872.1"/>
    <property type="molecule type" value="Genomic_DNA"/>
</dbReference>
<organism evidence="1 2">
    <name type="scientific">Croceicoccus mobilis</name>
    <dbReference type="NCBI Taxonomy" id="1703339"/>
    <lineage>
        <taxon>Bacteria</taxon>
        <taxon>Pseudomonadati</taxon>
        <taxon>Pseudomonadota</taxon>
        <taxon>Alphaproteobacteria</taxon>
        <taxon>Sphingomonadales</taxon>
        <taxon>Erythrobacteraceae</taxon>
        <taxon>Croceicoccus</taxon>
    </lineage>
</organism>
<dbReference type="Proteomes" id="UP000612349">
    <property type="component" value="Unassembled WGS sequence"/>
</dbReference>
<evidence type="ECO:0000313" key="1">
    <source>
        <dbReference type="EMBL" id="GGD81872.1"/>
    </source>
</evidence>
<dbReference type="OrthoDB" id="7433573at2"/>
<sequence length="123" mass="13610">MTDSIPPAKTRIEMRCPKCGGNEVLKDACASWNPDTQRWELTCVYDHETCAACEHEGDFVFERIDIETRAVTKPVLDEGFPGNCVTGRGHEFSVDPATGNSVCKPCLAQTEGPFEPYTLPKDE</sequence>
<accession>A0A917DYX8</accession>
<proteinExistence type="predicted"/>
<reference evidence="1" key="1">
    <citation type="journal article" date="2014" name="Int. J. Syst. Evol. Microbiol.">
        <title>Complete genome sequence of Corynebacterium casei LMG S-19264T (=DSM 44701T), isolated from a smear-ripened cheese.</title>
        <authorList>
            <consortium name="US DOE Joint Genome Institute (JGI-PGF)"/>
            <person name="Walter F."/>
            <person name="Albersmeier A."/>
            <person name="Kalinowski J."/>
            <person name="Ruckert C."/>
        </authorList>
    </citation>
    <scope>NUCLEOTIDE SEQUENCE</scope>
    <source>
        <strain evidence="1">CGMCC 1.15360</strain>
    </source>
</reference>
<keyword evidence="2" id="KW-1185">Reference proteome</keyword>
<comment type="caution">
    <text evidence="1">The sequence shown here is derived from an EMBL/GenBank/DDBJ whole genome shotgun (WGS) entry which is preliminary data.</text>
</comment>